<dbReference type="OrthoDB" id="1562195at2759"/>
<keyword evidence="3" id="KW-1185">Reference proteome</keyword>
<dbReference type="InterPro" id="IPR007005">
    <property type="entry name" value="XAP5"/>
</dbReference>
<feature type="domain" description="FAM50A/XAP5 C-terminal" evidence="1">
    <location>
        <begin position="1"/>
        <end position="88"/>
    </location>
</feature>
<reference evidence="2 3" key="1">
    <citation type="submission" date="2017-03" db="EMBL/GenBank/DDBJ databases">
        <title>WGS assembly of Porphyra umbilicalis.</title>
        <authorList>
            <person name="Brawley S.H."/>
            <person name="Blouin N.A."/>
            <person name="Ficko-Blean E."/>
            <person name="Wheeler G.L."/>
            <person name="Lohr M."/>
            <person name="Goodson H.V."/>
            <person name="Jenkins J.W."/>
            <person name="Blaby-Haas C.E."/>
            <person name="Helliwell K.E."/>
            <person name="Chan C."/>
            <person name="Marriage T."/>
            <person name="Bhattacharya D."/>
            <person name="Klein A.S."/>
            <person name="Badis Y."/>
            <person name="Brodie J."/>
            <person name="Cao Y."/>
            <person name="Collen J."/>
            <person name="Dittami S.M."/>
            <person name="Gachon C.M."/>
            <person name="Green B.R."/>
            <person name="Karpowicz S."/>
            <person name="Kim J.W."/>
            <person name="Kudahl U."/>
            <person name="Lin S."/>
            <person name="Michel G."/>
            <person name="Mittag M."/>
            <person name="Olson B.J."/>
            <person name="Pangilinan J."/>
            <person name="Peng Y."/>
            <person name="Qiu H."/>
            <person name="Shu S."/>
            <person name="Singer J.T."/>
            <person name="Smith A.G."/>
            <person name="Sprecher B.N."/>
            <person name="Wagner V."/>
            <person name="Wang W."/>
            <person name="Wang Z.-Y."/>
            <person name="Yan J."/>
            <person name="Yarish C."/>
            <person name="Zoeuner-Riek S."/>
            <person name="Zhuang Y."/>
            <person name="Zou Y."/>
            <person name="Lindquist E.A."/>
            <person name="Grimwood J."/>
            <person name="Barry K."/>
            <person name="Rokhsar D.S."/>
            <person name="Schmutz J."/>
            <person name="Stiller J.W."/>
            <person name="Grossman A.R."/>
            <person name="Prochnik S.E."/>
        </authorList>
    </citation>
    <scope>NUCLEOTIDE SEQUENCE [LARGE SCALE GENOMIC DNA]</scope>
    <source>
        <strain evidence="2">4086291</strain>
    </source>
</reference>
<name>A0A1X6PJR2_PORUM</name>
<dbReference type="EMBL" id="KV918767">
    <property type="protein sequence ID" value="OSX80948.1"/>
    <property type="molecule type" value="Genomic_DNA"/>
</dbReference>
<dbReference type="PANTHER" id="PTHR12722">
    <property type="entry name" value="XAP-5 PROTEIN-RELATED"/>
    <property type="match status" value="1"/>
</dbReference>
<sequence length="92" mass="10888">MFVKEDLIIPTHYSFHDFVVRQARGKSGPLFTFDVVEDVRLLNDASVEKADAHAGKVVERRWYERNRHIFPASRWEPWDPDKVYEQYTIHGA</sequence>
<evidence type="ECO:0000259" key="1">
    <source>
        <dbReference type="Pfam" id="PF04921"/>
    </source>
</evidence>
<dbReference type="GO" id="GO:0005634">
    <property type="term" value="C:nucleus"/>
    <property type="evidence" value="ECO:0007669"/>
    <property type="project" value="InterPro"/>
</dbReference>
<protein>
    <recommendedName>
        <fullName evidence="1">FAM50A/XAP5 C-terminal domain-containing protein</fullName>
    </recommendedName>
</protein>
<dbReference type="GO" id="GO:0006325">
    <property type="term" value="P:chromatin organization"/>
    <property type="evidence" value="ECO:0007669"/>
    <property type="project" value="TreeGrafter"/>
</dbReference>
<proteinExistence type="predicted"/>
<organism evidence="2 3">
    <name type="scientific">Porphyra umbilicalis</name>
    <name type="common">Purple laver</name>
    <name type="synonym">Red alga</name>
    <dbReference type="NCBI Taxonomy" id="2786"/>
    <lineage>
        <taxon>Eukaryota</taxon>
        <taxon>Rhodophyta</taxon>
        <taxon>Bangiophyceae</taxon>
        <taxon>Bangiales</taxon>
        <taxon>Bangiaceae</taxon>
        <taxon>Porphyra</taxon>
    </lineage>
</organism>
<accession>A0A1X6PJR2</accession>
<evidence type="ECO:0000313" key="3">
    <source>
        <dbReference type="Proteomes" id="UP000218209"/>
    </source>
</evidence>
<dbReference type="Proteomes" id="UP000218209">
    <property type="component" value="Unassembled WGS sequence"/>
</dbReference>
<dbReference type="PANTHER" id="PTHR12722:SF0">
    <property type="entry name" value="PROTEIN FAM50A"/>
    <property type="match status" value="1"/>
</dbReference>
<evidence type="ECO:0000313" key="2">
    <source>
        <dbReference type="EMBL" id="OSX80948.1"/>
    </source>
</evidence>
<dbReference type="InterPro" id="IPR048337">
    <property type="entry name" value="FAM50A/XAP5_C"/>
</dbReference>
<dbReference type="AlphaFoldDB" id="A0A1X6PJR2"/>
<gene>
    <name evidence="2" type="ORF">BU14_0031s0117</name>
</gene>
<dbReference type="Pfam" id="PF04921">
    <property type="entry name" value="XAP5"/>
    <property type="match status" value="1"/>
</dbReference>